<dbReference type="InterPro" id="IPR011990">
    <property type="entry name" value="TPR-like_helical_dom_sf"/>
</dbReference>
<evidence type="ECO:0000256" key="3">
    <source>
        <dbReference type="SAM" id="SignalP"/>
    </source>
</evidence>
<dbReference type="PANTHER" id="PTHR45586">
    <property type="entry name" value="TPR REPEAT-CONTAINING PROTEIN PA4667"/>
    <property type="match status" value="1"/>
</dbReference>
<keyword evidence="3" id="KW-0732">Signal</keyword>
<evidence type="ECO:0000256" key="2">
    <source>
        <dbReference type="ARBA" id="ARBA00022803"/>
    </source>
</evidence>
<reference evidence="4 5" key="1">
    <citation type="journal article" date="2014" name="Genome Announc.">
        <title>Draft Genome Sequence of the Iron-Oxidizing, Acidophilic, and Halotolerant 'Thiobacillus prosperus' Type Strain DSM 5130.</title>
        <authorList>
            <person name="Ossandon F.J."/>
            <person name="Cardenas J.P."/>
            <person name="Corbett M."/>
            <person name="Quatrini R."/>
            <person name="Holmes D.S."/>
            <person name="Watkin E."/>
        </authorList>
    </citation>
    <scope>NUCLEOTIDE SEQUENCE [LARGE SCALE GENOMIC DNA]</scope>
    <source>
        <strain evidence="4 5">DSM 5130</strain>
    </source>
</reference>
<feature type="chain" id="PRO_5008509274" evidence="3">
    <location>
        <begin position="25"/>
        <end position="573"/>
    </location>
</feature>
<feature type="signal peptide" evidence="3">
    <location>
        <begin position="1"/>
        <end position="24"/>
    </location>
</feature>
<keyword evidence="2" id="KW-0802">TPR repeat</keyword>
<dbReference type="Pfam" id="PF14559">
    <property type="entry name" value="TPR_19"/>
    <property type="match status" value="1"/>
</dbReference>
<dbReference type="EMBL" id="JQSG02000006">
    <property type="protein sequence ID" value="OBS08024.1"/>
    <property type="molecule type" value="Genomic_DNA"/>
</dbReference>
<sequence length="573" mass="62405">MKRLWVLAPAVAGLVLSGCASLRAPGGAQSAATSAQVAAGPFKPTPSSRAMYDVLAAEMAGQAGDAKTAIRYYREAMNELPDPALARRTMEVATYLHDEAVALEAARRWAALAPDDARPQQALGILYARRGDIDQAALHLARFVKRSGQKPERALLLVGALLAQTVEGATALPVMHRLVGDYPEQAGAQYAYGMMALQLGAPATALDAAGHALALQPHFDQALSLKAQSLMALGHSDQALDLLGEALKRTPDSVALRLAYARLLVSAKSYDEARRQFHWLLKRDPHNPDVLYTLGLLDFELKHDREAARYLRRVSKAGYHVSATQYFLGRIAERGGNMESALDHYANVDAGEYLFDAQVRIAYILARQGDLDQAREYLSELRASVSDKQQKVELYLVEGELLQQADDAPTALKLYNKALHEYPGAARLLYARALIADSLGDLGQAEADLTRVTQENPRDAAALNALGYMLADQTDRYAEALGYIQRALALKPDDPAILDSMGWVQFKLKHYAQARRYLERAYASFPDPEVAAHLIEVLAASGDRGQASKLLGKALKAHPGDPKLTAVKRRLGL</sequence>
<accession>A0A1A6C0E3</accession>
<dbReference type="Pfam" id="PF13432">
    <property type="entry name" value="TPR_16"/>
    <property type="match status" value="4"/>
</dbReference>
<evidence type="ECO:0000313" key="4">
    <source>
        <dbReference type="EMBL" id="OBS08024.1"/>
    </source>
</evidence>
<dbReference type="InterPro" id="IPR019734">
    <property type="entry name" value="TPR_rpt"/>
</dbReference>
<protein>
    <submittedName>
        <fullName evidence="4">Uncharacterized protein</fullName>
    </submittedName>
</protein>
<keyword evidence="5" id="KW-1185">Reference proteome</keyword>
<dbReference type="SUPFAM" id="SSF48452">
    <property type="entry name" value="TPR-like"/>
    <property type="match status" value="3"/>
</dbReference>
<dbReference type="PROSITE" id="PS51257">
    <property type="entry name" value="PROKAR_LIPOPROTEIN"/>
    <property type="match status" value="1"/>
</dbReference>
<dbReference type="PANTHER" id="PTHR45586:SF1">
    <property type="entry name" value="LIPOPOLYSACCHARIDE ASSEMBLY PROTEIN B"/>
    <property type="match status" value="1"/>
</dbReference>
<dbReference type="AlphaFoldDB" id="A0A1A6C0E3"/>
<dbReference type="Pfam" id="PF13174">
    <property type="entry name" value="TPR_6"/>
    <property type="match status" value="1"/>
</dbReference>
<dbReference type="Proteomes" id="UP000029273">
    <property type="component" value="Unassembled WGS sequence"/>
</dbReference>
<dbReference type="InterPro" id="IPR051012">
    <property type="entry name" value="CellSynth/LPSAsmb/PSIAsmb"/>
</dbReference>
<comment type="caution">
    <text evidence="4">The sequence shown here is derived from an EMBL/GenBank/DDBJ whole genome shotgun (WGS) entry which is preliminary data.</text>
</comment>
<dbReference type="RefSeq" id="WP_052064539.1">
    <property type="nucleotide sequence ID" value="NZ_JQSG02000006.1"/>
</dbReference>
<keyword evidence="1" id="KW-0677">Repeat</keyword>
<dbReference type="Gene3D" id="1.25.40.10">
    <property type="entry name" value="Tetratricopeptide repeat domain"/>
    <property type="match status" value="2"/>
</dbReference>
<name>A0A1A6C0E3_9GAMM</name>
<evidence type="ECO:0000256" key="1">
    <source>
        <dbReference type="ARBA" id="ARBA00022737"/>
    </source>
</evidence>
<organism evidence="4 5">
    <name type="scientific">Acidihalobacter prosperus</name>
    <dbReference type="NCBI Taxonomy" id="160660"/>
    <lineage>
        <taxon>Bacteria</taxon>
        <taxon>Pseudomonadati</taxon>
        <taxon>Pseudomonadota</taxon>
        <taxon>Gammaproteobacteria</taxon>
        <taxon>Chromatiales</taxon>
        <taxon>Ectothiorhodospiraceae</taxon>
        <taxon>Acidihalobacter</taxon>
    </lineage>
</organism>
<dbReference type="SMART" id="SM00028">
    <property type="entry name" value="TPR"/>
    <property type="match status" value="9"/>
</dbReference>
<evidence type="ECO:0000313" key="5">
    <source>
        <dbReference type="Proteomes" id="UP000029273"/>
    </source>
</evidence>
<gene>
    <name evidence="4" type="ORF">Thpro_022274</name>
</gene>
<proteinExistence type="predicted"/>
<dbReference type="OrthoDB" id="9766710at2"/>